<evidence type="ECO:0000259" key="1">
    <source>
        <dbReference type="Pfam" id="PF09995"/>
    </source>
</evidence>
<comment type="caution">
    <text evidence="2">The sequence shown here is derived from an EMBL/GenBank/DDBJ whole genome shotgun (WGS) entry which is preliminary data.</text>
</comment>
<reference evidence="2 3" key="1">
    <citation type="submission" date="2016-01" db="EMBL/GenBank/DDBJ databases">
        <title>The new phylogeny of the genus Mycobacterium.</title>
        <authorList>
            <person name="Tarcisio F."/>
            <person name="Conor M."/>
            <person name="Antonella G."/>
            <person name="Elisabetta G."/>
            <person name="Giulia F.S."/>
            <person name="Sara T."/>
            <person name="Anna F."/>
            <person name="Clotilde B."/>
            <person name="Roberto B."/>
            <person name="Veronica D.S."/>
            <person name="Fabio R."/>
            <person name="Monica P."/>
            <person name="Olivier J."/>
            <person name="Enrico T."/>
            <person name="Nicola S."/>
        </authorList>
    </citation>
    <scope>NUCLEOTIDE SEQUENCE [LARGE SCALE GENOMIC DNA]</scope>
    <source>
        <strain evidence="2 3">DSM 44153</strain>
    </source>
</reference>
<dbReference type="OrthoDB" id="108890at2"/>
<sequence length="359" mass="40338">MAPFDGLLPSLNPLDEVIRLVLPLDDGSAVDLSPIWAELRRRPTALLNPMDLFFEIQRPEYFKKARFDGPLGDPGWFGPDSAAWYVHTHTPSVVVGMINTAIIDILHQDIQYAVYDHSKLVGRRPDGTVRSGTFSKDGLMVRAGHTFSFFTGVIYGSTETAESLSQTVKAMHHRVKGTRPDGKPYDADEPEFFRWTYASVVDGLAGAHRRYHPKPLRGRDLDRFYREYARIGEALGGTDLPQSRAECRRVLTESPSAREVGLNADNIKYLQLLNPPGITPLRPVYDLAYWVIMDMMPEPVQAAVGFRQPNPLVRLAYRHTVRALLNTPRLLGEIREVEAARRRVAVAPRLRAVTDRAAS</sequence>
<proteinExistence type="predicted"/>
<evidence type="ECO:0000313" key="3">
    <source>
        <dbReference type="Proteomes" id="UP000193090"/>
    </source>
</evidence>
<dbReference type="RefSeq" id="WP_085110108.1">
    <property type="nucleotide sequence ID" value="NZ_JACKSN010000133.1"/>
</dbReference>
<accession>A0A1X2EJI7</accession>
<dbReference type="PANTHER" id="PTHR36151">
    <property type="entry name" value="BLR2777 PROTEIN"/>
    <property type="match status" value="1"/>
</dbReference>
<dbReference type="EMBL" id="LQPZ01000027">
    <property type="protein sequence ID" value="ORX03603.1"/>
    <property type="molecule type" value="Genomic_DNA"/>
</dbReference>
<evidence type="ECO:0000313" key="2">
    <source>
        <dbReference type="EMBL" id="ORX03603.1"/>
    </source>
</evidence>
<dbReference type="Proteomes" id="UP000193090">
    <property type="component" value="Unassembled WGS sequence"/>
</dbReference>
<dbReference type="STRING" id="1798.AWC30_10500"/>
<dbReference type="PANTHER" id="PTHR36151:SF3">
    <property type="entry name" value="ER-BOUND OXYGENASE MPAB_MPAB'_RUBBER OXYGENASE CATALYTIC DOMAIN-CONTAINING PROTEIN"/>
    <property type="match status" value="1"/>
</dbReference>
<feature type="domain" description="ER-bound oxygenase mpaB/mpaB'/Rubber oxygenase catalytic" evidence="1">
    <location>
        <begin position="84"/>
        <end position="324"/>
    </location>
</feature>
<dbReference type="GO" id="GO:0016491">
    <property type="term" value="F:oxidoreductase activity"/>
    <property type="evidence" value="ECO:0007669"/>
    <property type="project" value="InterPro"/>
</dbReference>
<protein>
    <recommendedName>
        <fullName evidence="1">ER-bound oxygenase mpaB/mpaB'/Rubber oxygenase catalytic domain-containing protein</fullName>
    </recommendedName>
</protein>
<gene>
    <name evidence="2" type="ORF">AWC30_10500</name>
</gene>
<dbReference type="AlphaFoldDB" id="A0A1X2EJI7"/>
<organism evidence="2 3">
    <name type="scientific">Mycolicibacillus trivialis</name>
    <dbReference type="NCBI Taxonomy" id="1798"/>
    <lineage>
        <taxon>Bacteria</taxon>
        <taxon>Bacillati</taxon>
        <taxon>Actinomycetota</taxon>
        <taxon>Actinomycetes</taxon>
        <taxon>Mycobacteriales</taxon>
        <taxon>Mycobacteriaceae</taxon>
        <taxon>Mycolicibacillus</taxon>
    </lineage>
</organism>
<keyword evidence="3" id="KW-1185">Reference proteome</keyword>
<dbReference type="Pfam" id="PF09995">
    <property type="entry name" value="MPAB_Lcp_cat"/>
    <property type="match status" value="1"/>
</dbReference>
<dbReference type="InterPro" id="IPR018713">
    <property type="entry name" value="MPAB/Lcp_cat_dom"/>
</dbReference>
<name>A0A1X2EJI7_9MYCO</name>